<feature type="compositionally biased region" description="Polar residues" evidence="5">
    <location>
        <begin position="1"/>
        <end position="10"/>
    </location>
</feature>
<dbReference type="PROSITE" id="PS51371">
    <property type="entry name" value="CBS"/>
    <property type="match status" value="2"/>
</dbReference>
<keyword evidence="8" id="KW-1185">Reference proteome</keyword>
<dbReference type="InterPro" id="IPR016169">
    <property type="entry name" value="FAD-bd_PCMH_sub2"/>
</dbReference>
<dbReference type="InterPro" id="IPR005170">
    <property type="entry name" value="Transptr-assoc_dom"/>
</dbReference>
<organism evidence="7 8">
    <name type="scientific">Mycoplana ramosa</name>
    <name type="common">Mycoplana bullata</name>
    <dbReference type="NCBI Taxonomy" id="40837"/>
    <lineage>
        <taxon>Bacteria</taxon>
        <taxon>Pseudomonadati</taxon>
        <taxon>Pseudomonadota</taxon>
        <taxon>Alphaproteobacteria</taxon>
        <taxon>Hyphomicrobiales</taxon>
        <taxon>Rhizobiaceae</taxon>
        <taxon>Mycoplana</taxon>
    </lineage>
</organism>
<evidence type="ECO:0000259" key="6">
    <source>
        <dbReference type="PROSITE" id="PS51371"/>
    </source>
</evidence>
<dbReference type="Pfam" id="PF00571">
    <property type="entry name" value="CBS"/>
    <property type="match status" value="2"/>
</dbReference>
<feature type="domain" description="CBS" evidence="6">
    <location>
        <begin position="204"/>
        <end position="261"/>
    </location>
</feature>
<comment type="similarity">
    <text evidence="1">Belongs to the UPF0053 family. Hemolysin C subfamily.</text>
</comment>
<feature type="region of interest" description="Disordered" evidence="5">
    <location>
        <begin position="1"/>
        <end position="40"/>
    </location>
</feature>
<feature type="compositionally biased region" description="Basic residues" evidence="5">
    <location>
        <begin position="350"/>
        <end position="361"/>
    </location>
</feature>
<dbReference type="SUPFAM" id="SSF54631">
    <property type="entry name" value="CBS-domain pair"/>
    <property type="match status" value="1"/>
</dbReference>
<dbReference type="SMART" id="SM01091">
    <property type="entry name" value="CorC_HlyC"/>
    <property type="match status" value="1"/>
</dbReference>
<evidence type="ECO:0000313" key="7">
    <source>
        <dbReference type="EMBL" id="MFD1329980.1"/>
    </source>
</evidence>
<reference evidence="8" key="1">
    <citation type="journal article" date="2019" name="Int. J. Syst. Evol. Microbiol.">
        <title>The Global Catalogue of Microorganisms (GCM) 10K type strain sequencing project: providing services to taxonomists for standard genome sequencing and annotation.</title>
        <authorList>
            <consortium name="The Broad Institute Genomics Platform"/>
            <consortium name="The Broad Institute Genome Sequencing Center for Infectious Disease"/>
            <person name="Wu L."/>
            <person name="Ma J."/>
        </authorList>
    </citation>
    <scope>NUCLEOTIDE SEQUENCE [LARGE SCALE GENOMIC DNA]</scope>
    <source>
        <strain evidence="8">CCUG 55609</strain>
    </source>
</reference>
<accession>A0ABW3Z1M3</accession>
<keyword evidence="2" id="KW-0677">Repeat</keyword>
<dbReference type="InterPro" id="IPR000644">
    <property type="entry name" value="CBS_dom"/>
</dbReference>
<keyword evidence="3 4" id="KW-0129">CBS domain</keyword>
<dbReference type="InterPro" id="IPR044751">
    <property type="entry name" value="Ion_transp-like_CBS"/>
</dbReference>
<sequence length="387" mass="42548">MSDLKSQPLSAENGEAGASEQDDGGSTPRPEPQARPARSFWARATRFFRNQDASTLRHDLAEALKTSDPADDAAFSPEERAMLHNILRFREVRVEDVMVPRADIEAVEQDVTIGELMVIFEESGHSRMPVYCDSLDDPRGMVHIRDLLAYVTKQARNKRRTGAKNGAAAPVALAAAGEKPVKAPKAQFDLARIDLNKTVLEAGIIRPVLFVPPSMLASDLMGRMQAARTQMALVIDEYGGTDGLASLEDIVEMVVGNIEDEHDDDQAMITPVSDDVFIADARAELEELAETIGSDFDIREQLEDADTLGGLIFNSLGRIPVRGQVVQALPGFEFHVLDADPRRVKRVRITRKRPPAQRRRLAKPESENAIPRPETAPVEGDKTQNSA</sequence>
<evidence type="ECO:0000256" key="5">
    <source>
        <dbReference type="SAM" id="MobiDB-lite"/>
    </source>
</evidence>
<evidence type="ECO:0000256" key="1">
    <source>
        <dbReference type="ARBA" id="ARBA00006446"/>
    </source>
</evidence>
<proteinExistence type="inferred from homology"/>
<name>A0ABW3Z1M3_MYCRA</name>
<evidence type="ECO:0000313" key="8">
    <source>
        <dbReference type="Proteomes" id="UP001597173"/>
    </source>
</evidence>
<dbReference type="EMBL" id="JBHTNF010000016">
    <property type="protein sequence ID" value="MFD1329980.1"/>
    <property type="molecule type" value="Genomic_DNA"/>
</dbReference>
<comment type="caution">
    <text evidence="7">The sequence shown here is derived from an EMBL/GenBank/DDBJ whole genome shotgun (WGS) entry which is preliminary data.</text>
</comment>
<dbReference type="Proteomes" id="UP001597173">
    <property type="component" value="Unassembled WGS sequence"/>
</dbReference>
<feature type="domain" description="CBS" evidence="6">
    <location>
        <begin position="98"/>
        <end position="159"/>
    </location>
</feature>
<feature type="region of interest" description="Disordered" evidence="5">
    <location>
        <begin position="350"/>
        <end position="387"/>
    </location>
</feature>
<dbReference type="Gene3D" id="3.10.580.10">
    <property type="entry name" value="CBS-domain"/>
    <property type="match status" value="1"/>
</dbReference>
<evidence type="ECO:0000256" key="3">
    <source>
        <dbReference type="ARBA" id="ARBA00023122"/>
    </source>
</evidence>
<dbReference type="Gene3D" id="3.30.465.10">
    <property type="match status" value="1"/>
</dbReference>
<dbReference type="SUPFAM" id="SSF56176">
    <property type="entry name" value="FAD-binding/transporter-associated domain-like"/>
    <property type="match status" value="1"/>
</dbReference>
<protein>
    <submittedName>
        <fullName evidence="7">Hemolysin family protein</fullName>
    </submittedName>
</protein>
<gene>
    <name evidence="7" type="ORF">ACFQ33_18990</name>
</gene>
<evidence type="ECO:0000256" key="4">
    <source>
        <dbReference type="PROSITE-ProRule" id="PRU00703"/>
    </source>
</evidence>
<dbReference type="RefSeq" id="WP_374839974.1">
    <property type="nucleotide sequence ID" value="NZ_JBHEEW010000012.1"/>
</dbReference>
<evidence type="ECO:0000256" key="2">
    <source>
        <dbReference type="ARBA" id="ARBA00022737"/>
    </source>
</evidence>
<dbReference type="Pfam" id="PF03471">
    <property type="entry name" value="CorC_HlyC"/>
    <property type="match status" value="1"/>
</dbReference>
<dbReference type="PANTHER" id="PTHR22777:SF27">
    <property type="entry name" value="MAGNESIUM AND COBALT EFFLUX PROTEIN CORC"/>
    <property type="match status" value="1"/>
</dbReference>
<dbReference type="PANTHER" id="PTHR22777">
    <property type="entry name" value="HEMOLYSIN-RELATED"/>
    <property type="match status" value="1"/>
</dbReference>
<dbReference type="InterPro" id="IPR046342">
    <property type="entry name" value="CBS_dom_sf"/>
</dbReference>
<dbReference type="InterPro" id="IPR036318">
    <property type="entry name" value="FAD-bd_PCMH-like_sf"/>
</dbReference>
<dbReference type="CDD" id="cd04590">
    <property type="entry name" value="CBS_pair_CorC_HlyC_assoc"/>
    <property type="match status" value="1"/>
</dbReference>